<keyword evidence="3" id="KW-1185">Reference proteome</keyword>
<reference evidence="1 3" key="2">
    <citation type="journal article" date="2018" name="Plant J.">
        <title>The Physcomitrella patens chromosome-scale assembly reveals moss genome structure and evolution.</title>
        <authorList>
            <person name="Lang D."/>
            <person name="Ullrich K.K."/>
            <person name="Murat F."/>
            <person name="Fuchs J."/>
            <person name="Jenkins J."/>
            <person name="Haas F.B."/>
            <person name="Piednoel M."/>
            <person name="Gundlach H."/>
            <person name="Van Bel M."/>
            <person name="Meyberg R."/>
            <person name="Vives C."/>
            <person name="Morata J."/>
            <person name="Symeonidi A."/>
            <person name="Hiss M."/>
            <person name="Muchero W."/>
            <person name="Kamisugi Y."/>
            <person name="Saleh O."/>
            <person name="Blanc G."/>
            <person name="Decker E.L."/>
            <person name="van Gessel N."/>
            <person name="Grimwood J."/>
            <person name="Hayes R.D."/>
            <person name="Graham S.W."/>
            <person name="Gunter L.E."/>
            <person name="McDaniel S.F."/>
            <person name="Hoernstein S.N.W."/>
            <person name="Larsson A."/>
            <person name="Li F.W."/>
            <person name="Perroud P.F."/>
            <person name="Phillips J."/>
            <person name="Ranjan P."/>
            <person name="Rokshar D.S."/>
            <person name="Rothfels C.J."/>
            <person name="Schneider L."/>
            <person name="Shu S."/>
            <person name="Stevenson D.W."/>
            <person name="Thummler F."/>
            <person name="Tillich M."/>
            <person name="Villarreal Aguilar J.C."/>
            <person name="Widiez T."/>
            <person name="Wong G.K."/>
            <person name="Wymore A."/>
            <person name="Zhang Y."/>
            <person name="Zimmer A.D."/>
            <person name="Quatrano R.S."/>
            <person name="Mayer K.F.X."/>
            <person name="Goodstein D."/>
            <person name="Casacuberta J.M."/>
            <person name="Vandepoele K."/>
            <person name="Reski R."/>
            <person name="Cuming A.C."/>
            <person name="Tuskan G.A."/>
            <person name="Maumus F."/>
            <person name="Salse J."/>
            <person name="Schmutz J."/>
            <person name="Rensing S.A."/>
        </authorList>
    </citation>
    <scope>NUCLEOTIDE SEQUENCE [LARGE SCALE GENOMIC DNA]</scope>
    <source>
        <strain evidence="2 3">cv. Gransden 2004</strain>
    </source>
</reference>
<gene>
    <name evidence="1" type="ORF">PHYPA_016678</name>
</gene>
<reference evidence="2" key="3">
    <citation type="submission" date="2020-12" db="UniProtKB">
        <authorList>
            <consortium name="EnsemblPlants"/>
        </authorList>
    </citation>
    <scope>IDENTIFICATION</scope>
</reference>
<evidence type="ECO:0000313" key="3">
    <source>
        <dbReference type="Proteomes" id="UP000006727"/>
    </source>
</evidence>
<proteinExistence type="predicted"/>
<dbReference type="AlphaFoldDB" id="A0A2K1JRY6"/>
<organism evidence="1">
    <name type="scientific">Physcomitrium patens</name>
    <name type="common">Spreading-leaved earth moss</name>
    <name type="synonym">Physcomitrella patens</name>
    <dbReference type="NCBI Taxonomy" id="3218"/>
    <lineage>
        <taxon>Eukaryota</taxon>
        <taxon>Viridiplantae</taxon>
        <taxon>Streptophyta</taxon>
        <taxon>Embryophyta</taxon>
        <taxon>Bryophyta</taxon>
        <taxon>Bryophytina</taxon>
        <taxon>Bryopsida</taxon>
        <taxon>Funariidae</taxon>
        <taxon>Funariales</taxon>
        <taxon>Funariaceae</taxon>
        <taxon>Physcomitrium</taxon>
    </lineage>
</organism>
<dbReference type="InParanoid" id="A0A2K1JRY6"/>
<accession>A0A2K1JRY6</accession>
<dbReference type="EnsemblPlants" id="Pp3c12_23780V3.1">
    <property type="protein sequence ID" value="PAC:32972407.CDS.1"/>
    <property type="gene ID" value="Pp3c12_23780"/>
</dbReference>
<sequence>MCCGGAVVWMQWSRYCDVNTASSSNGRPYCSLQHSGLQRCINFEDNIAGMCSFPACRRFRRKNYPCLSRLHSPSSPSFPTIPEATKL</sequence>
<evidence type="ECO:0000313" key="1">
    <source>
        <dbReference type="EMBL" id="PNR44294.1"/>
    </source>
</evidence>
<dbReference type="Proteomes" id="UP000006727">
    <property type="component" value="Chromosome 12"/>
</dbReference>
<evidence type="ECO:0000313" key="2">
    <source>
        <dbReference type="EnsemblPlants" id="PAC:32972407.CDS.1"/>
    </source>
</evidence>
<protein>
    <submittedName>
        <fullName evidence="1 2">Uncharacterized protein</fullName>
    </submittedName>
</protein>
<dbReference type="EMBL" id="ABEU02000012">
    <property type="protein sequence ID" value="PNR44294.1"/>
    <property type="molecule type" value="Genomic_DNA"/>
</dbReference>
<reference evidence="1 3" key="1">
    <citation type="journal article" date="2008" name="Science">
        <title>The Physcomitrella genome reveals evolutionary insights into the conquest of land by plants.</title>
        <authorList>
            <person name="Rensing S."/>
            <person name="Lang D."/>
            <person name="Zimmer A."/>
            <person name="Terry A."/>
            <person name="Salamov A."/>
            <person name="Shapiro H."/>
            <person name="Nishiyama T."/>
            <person name="Perroud P.-F."/>
            <person name="Lindquist E."/>
            <person name="Kamisugi Y."/>
            <person name="Tanahashi T."/>
            <person name="Sakakibara K."/>
            <person name="Fujita T."/>
            <person name="Oishi K."/>
            <person name="Shin-I T."/>
            <person name="Kuroki Y."/>
            <person name="Toyoda A."/>
            <person name="Suzuki Y."/>
            <person name="Hashimoto A."/>
            <person name="Yamaguchi K."/>
            <person name="Sugano A."/>
            <person name="Kohara Y."/>
            <person name="Fujiyama A."/>
            <person name="Anterola A."/>
            <person name="Aoki S."/>
            <person name="Ashton N."/>
            <person name="Barbazuk W.B."/>
            <person name="Barker E."/>
            <person name="Bennetzen J."/>
            <person name="Bezanilla M."/>
            <person name="Blankenship R."/>
            <person name="Cho S.H."/>
            <person name="Dutcher S."/>
            <person name="Estelle M."/>
            <person name="Fawcett J.A."/>
            <person name="Gundlach H."/>
            <person name="Hanada K."/>
            <person name="Heyl A."/>
            <person name="Hicks K.A."/>
            <person name="Hugh J."/>
            <person name="Lohr M."/>
            <person name="Mayer K."/>
            <person name="Melkozernov A."/>
            <person name="Murata T."/>
            <person name="Nelson D."/>
            <person name="Pils B."/>
            <person name="Prigge M."/>
            <person name="Reiss B."/>
            <person name="Renner T."/>
            <person name="Rombauts S."/>
            <person name="Rushton P."/>
            <person name="Sanderfoot A."/>
            <person name="Schween G."/>
            <person name="Shiu S.-H."/>
            <person name="Stueber K."/>
            <person name="Theodoulou F.L."/>
            <person name="Tu H."/>
            <person name="Van de Peer Y."/>
            <person name="Verrier P.J."/>
            <person name="Waters E."/>
            <person name="Wood A."/>
            <person name="Yang L."/>
            <person name="Cove D."/>
            <person name="Cuming A."/>
            <person name="Hasebe M."/>
            <person name="Lucas S."/>
            <person name="Mishler D.B."/>
            <person name="Reski R."/>
            <person name="Grigoriev I."/>
            <person name="Quatrano R.S."/>
            <person name="Boore J.L."/>
        </authorList>
    </citation>
    <scope>NUCLEOTIDE SEQUENCE [LARGE SCALE GENOMIC DNA]</scope>
    <source>
        <strain evidence="2 3">cv. Gransden 2004</strain>
    </source>
</reference>
<name>A0A2K1JRY6_PHYPA</name>
<dbReference type="Gramene" id="Pp3c12_23780V3.1">
    <property type="protein sequence ID" value="PAC:32972407.CDS.1"/>
    <property type="gene ID" value="Pp3c12_23780"/>
</dbReference>